<sequence length="209" mass="23203">MGNTNHRLFFALTAPDYNVQDPRSPPSYQDCTAPSYNPSLTLLFMLDAFKITDSGKEFLICDTSTRVIFRGKHVKTKATRGLALRESYDIVDNGKNIVFKALQCEDLSVRPGGLLGFVDFECRGFKGADLLSIKIYDYGGNVIITSFKDGSIIRMVYNSNGQCIGNLLERNTHGTKGNFPQDLDLNLKACILFAAALTSRYCHQDTAVH</sequence>
<evidence type="ECO:0000313" key="1">
    <source>
        <dbReference type="EMBL" id="KAJ8029423.1"/>
    </source>
</evidence>
<reference evidence="1" key="1">
    <citation type="submission" date="2021-10" db="EMBL/GenBank/DDBJ databases">
        <title>Tropical sea cucumber genome reveals ecological adaptation and Cuvierian tubules defense mechanism.</title>
        <authorList>
            <person name="Chen T."/>
        </authorList>
    </citation>
    <scope>NUCLEOTIDE SEQUENCE</scope>
    <source>
        <strain evidence="1">Nanhai2018</strain>
        <tissue evidence="1">Muscle</tissue>
    </source>
</reference>
<dbReference type="AlphaFoldDB" id="A0A9Q1BMQ6"/>
<evidence type="ECO:0000313" key="2">
    <source>
        <dbReference type="Proteomes" id="UP001152320"/>
    </source>
</evidence>
<accession>A0A9Q1BMQ6</accession>
<dbReference type="Proteomes" id="UP001152320">
    <property type="component" value="Chromosome 14"/>
</dbReference>
<name>A0A9Q1BMQ6_HOLLE</name>
<gene>
    <name evidence="1" type="ORF">HOLleu_28806</name>
</gene>
<protein>
    <submittedName>
        <fullName evidence="1">Uncharacterized protein</fullName>
    </submittedName>
</protein>
<comment type="caution">
    <text evidence="1">The sequence shown here is derived from an EMBL/GenBank/DDBJ whole genome shotgun (WGS) entry which is preliminary data.</text>
</comment>
<organism evidence="1 2">
    <name type="scientific">Holothuria leucospilota</name>
    <name type="common">Black long sea cucumber</name>
    <name type="synonym">Mertensiothuria leucospilota</name>
    <dbReference type="NCBI Taxonomy" id="206669"/>
    <lineage>
        <taxon>Eukaryota</taxon>
        <taxon>Metazoa</taxon>
        <taxon>Echinodermata</taxon>
        <taxon>Eleutherozoa</taxon>
        <taxon>Echinozoa</taxon>
        <taxon>Holothuroidea</taxon>
        <taxon>Aspidochirotacea</taxon>
        <taxon>Aspidochirotida</taxon>
        <taxon>Holothuriidae</taxon>
        <taxon>Holothuria</taxon>
    </lineage>
</organism>
<dbReference type="EMBL" id="JAIZAY010000014">
    <property type="protein sequence ID" value="KAJ8029423.1"/>
    <property type="molecule type" value="Genomic_DNA"/>
</dbReference>
<keyword evidence="2" id="KW-1185">Reference proteome</keyword>
<proteinExistence type="predicted"/>